<feature type="region of interest" description="Disordered" evidence="2">
    <location>
        <begin position="437"/>
        <end position="475"/>
    </location>
</feature>
<feature type="compositionally biased region" description="Low complexity" evidence="2">
    <location>
        <begin position="495"/>
        <end position="507"/>
    </location>
</feature>
<keyword evidence="4" id="KW-0238">DNA-binding</keyword>
<feature type="compositionally biased region" description="Low complexity" evidence="2">
    <location>
        <begin position="452"/>
        <end position="473"/>
    </location>
</feature>
<sequence length="870" mass="94275">MCLPFELRFLGTCLEELGRRDAQELRGIELRVNNPQEFVADIASCQSGEPADLKVRRKMALYLALIRACNHTCVNELFRTLDGWGDRDFVKFSDGDPLQELLLVYTMATNHPVFSFDQRMKCGEIFTKIKNSKLNQSCGGGGLLQQQQQSEQIHHQQLIANSPLHQHHPHSHPQQPQHLHQPHTQQSQSPILQNSTPPPPQTPQSIHALPPTQIPIQMIPQLGFAQTPLGQIIPGDPSIPTHVTVDGIPQMQIPIPQDFTMPPPQHWGLRNQPVVFNQPVVIDASFPPPATSPLLSQPASPIQSRTASPTRIPTSSVQHRLTRNANNNLNNNNNNNNNNNSNSNNNNNNNNNNSTSSNTASITTTSNSGGGGNINNNNNNNISVMTSNIVNSNEIIGGQLQQQNQSSNVKNMDEVLLNVDGALTQLQQLRNGYTRQTAHNTLPRQSSNKQSYLQHHLQYQQQQQQQQQQQHQQNYSTTGLSYALNNMNLIDLTKSGGSDSGSSGSTGEISPPDTPGLINTSSGNNNNNNNISSSSSSGNATNSGLMRSRSTNLGRINGRPDKNINTVIYTPPPQQQQQQYAASTGGNNDVMVISNSNNSNSNNSTISGSNNSNLTGSLSSGTIVNSVILNTQPQFTYPAAYHTTLPPPTPPTHLAGTAGRPIISHATTTAFRHPSAYVIQQPNGDILYPYPHQVAGTATFLPPVVPTQTAQTTVPTMRSSPSQQQIQTVNQIGLLQQQPQLPQPQQQKTALLTYPTTSYVTSCFNCGSQTHTGRECQEASMEDVTKSIYKLDYSLVTTNQQQLSSASSIVTTLAVSTSSPSPSTSVSTSSAASAASSRTNLIISNNNSSSNDVLTSVSTQTIINQSDSSK</sequence>
<dbReference type="Pfam" id="PF25479">
    <property type="entry name" value="Vts1"/>
    <property type="match status" value="1"/>
</dbReference>
<feature type="compositionally biased region" description="Polar residues" evidence="2">
    <location>
        <begin position="437"/>
        <end position="451"/>
    </location>
</feature>
<keyword evidence="4" id="KW-0346">Stress response</keyword>
<evidence type="ECO:0000256" key="1">
    <source>
        <dbReference type="PROSITE-ProRule" id="PRU00047"/>
    </source>
</evidence>
<name>U5EQ25_9DIPT</name>
<keyword evidence="1" id="KW-0863">Zinc-finger</keyword>
<dbReference type="EMBL" id="GANO01004495">
    <property type="protein sequence ID" value="JAB55376.1"/>
    <property type="molecule type" value="mRNA"/>
</dbReference>
<evidence type="ECO:0000313" key="4">
    <source>
        <dbReference type="EMBL" id="JAB55376.1"/>
    </source>
</evidence>
<keyword evidence="1" id="KW-0479">Metal-binding</keyword>
<feature type="compositionally biased region" description="Low complexity" evidence="2">
    <location>
        <begin position="172"/>
        <end position="190"/>
    </location>
</feature>
<protein>
    <submittedName>
        <fullName evidence="4">Putative heat shock factor hsf-type dna-binding domain-containing protein</fullName>
    </submittedName>
</protein>
<feature type="region of interest" description="Disordered" evidence="2">
    <location>
        <begin position="491"/>
        <end position="588"/>
    </location>
</feature>
<feature type="region of interest" description="Disordered" evidence="2">
    <location>
        <begin position="164"/>
        <end position="208"/>
    </location>
</feature>
<dbReference type="InterPro" id="IPR057327">
    <property type="entry name" value="Vts1_dom"/>
</dbReference>
<feature type="region of interest" description="Disordered" evidence="2">
    <location>
        <begin position="287"/>
        <end position="375"/>
    </location>
</feature>
<feature type="compositionally biased region" description="Low complexity" evidence="2">
    <location>
        <begin position="518"/>
        <end position="543"/>
    </location>
</feature>
<dbReference type="AlphaFoldDB" id="U5EQ25"/>
<proteinExistence type="evidence at transcript level"/>
<dbReference type="InterPro" id="IPR042344">
    <property type="entry name" value="ZCCHC14"/>
</dbReference>
<dbReference type="InterPro" id="IPR001878">
    <property type="entry name" value="Znf_CCHC"/>
</dbReference>
<dbReference type="GO" id="GO:0003677">
    <property type="term" value="F:DNA binding"/>
    <property type="evidence" value="ECO:0007669"/>
    <property type="project" value="UniProtKB-KW"/>
</dbReference>
<dbReference type="PROSITE" id="PS50158">
    <property type="entry name" value="ZF_CCHC"/>
    <property type="match status" value="1"/>
</dbReference>
<dbReference type="PANTHER" id="PTHR16195:SF16">
    <property type="entry name" value="ZINC FINGER CCHC DOMAIN-CONTAINING PROTEIN 14"/>
    <property type="match status" value="1"/>
</dbReference>
<dbReference type="GO" id="GO:0008270">
    <property type="term" value="F:zinc ion binding"/>
    <property type="evidence" value="ECO:0007669"/>
    <property type="project" value="UniProtKB-KW"/>
</dbReference>
<reference evidence="4" key="1">
    <citation type="journal article" date="2014" name="Insect Biochem. Mol. Biol.">
        <title>An insight into the sialome of the frog biting fly, Corethrella appendiculata.</title>
        <authorList>
            <person name="Ribeiro J.M.C."/>
            <person name="Chagas A.C."/>
            <person name="Pham V.M."/>
            <person name="Lounibos L.P."/>
            <person name="Calvo E."/>
        </authorList>
    </citation>
    <scope>NUCLEOTIDE SEQUENCE</scope>
    <source>
        <tissue evidence="4">Salivary glands</tissue>
    </source>
</reference>
<organism evidence="4">
    <name type="scientific">Corethrella appendiculata</name>
    <dbReference type="NCBI Taxonomy" id="1370023"/>
    <lineage>
        <taxon>Eukaryota</taxon>
        <taxon>Metazoa</taxon>
        <taxon>Ecdysozoa</taxon>
        <taxon>Arthropoda</taxon>
        <taxon>Hexapoda</taxon>
        <taxon>Insecta</taxon>
        <taxon>Pterygota</taxon>
        <taxon>Neoptera</taxon>
        <taxon>Endopterygota</taxon>
        <taxon>Diptera</taxon>
        <taxon>Nematocera</taxon>
        <taxon>Culicoidea</taxon>
        <taxon>Chaoboridae</taxon>
        <taxon>Corethrella</taxon>
    </lineage>
</organism>
<keyword evidence="1" id="KW-0862">Zinc</keyword>
<evidence type="ECO:0000259" key="3">
    <source>
        <dbReference type="PROSITE" id="PS50158"/>
    </source>
</evidence>
<dbReference type="Pfam" id="PF26034">
    <property type="entry name" value="PHAT_SMAUG"/>
    <property type="match status" value="1"/>
</dbReference>
<feature type="compositionally biased region" description="Polar residues" evidence="2">
    <location>
        <begin position="544"/>
        <end position="554"/>
    </location>
</feature>
<evidence type="ECO:0000256" key="2">
    <source>
        <dbReference type="SAM" id="MobiDB-lite"/>
    </source>
</evidence>
<feature type="domain" description="CCHC-type" evidence="3">
    <location>
        <begin position="763"/>
        <end position="778"/>
    </location>
</feature>
<feature type="compositionally biased region" description="Polar residues" evidence="2">
    <location>
        <begin position="293"/>
        <end position="319"/>
    </location>
</feature>
<dbReference type="PANTHER" id="PTHR16195">
    <property type="entry name" value="ZINC FINGER CCHC DOMAIN CONTAINING PROTEIN"/>
    <property type="match status" value="1"/>
</dbReference>
<feature type="compositionally biased region" description="Low complexity" evidence="2">
    <location>
        <begin position="324"/>
        <end position="367"/>
    </location>
</feature>
<dbReference type="InterPro" id="IPR058599">
    <property type="entry name" value="PHAT_Smg/ZCCHC2-like"/>
</dbReference>
<accession>U5EQ25</accession>